<dbReference type="CDD" id="cd17624">
    <property type="entry name" value="REC_OmpR_PmrA-like"/>
    <property type="match status" value="1"/>
</dbReference>
<dbReference type="AlphaFoldDB" id="A0A239ADG1"/>
<dbReference type="Proteomes" id="UP000198305">
    <property type="component" value="Unassembled WGS sequence"/>
</dbReference>
<dbReference type="GO" id="GO:0005829">
    <property type="term" value="C:cytosol"/>
    <property type="evidence" value="ECO:0007669"/>
    <property type="project" value="TreeGrafter"/>
</dbReference>
<dbReference type="PANTHER" id="PTHR48111:SF67">
    <property type="entry name" value="TRANSCRIPTIONAL REGULATORY PROTEIN TCTD"/>
    <property type="match status" value="1"/>
</dbReference>
<evidence type="ECO:0000256" key="3">
    <source>
        <dbReference type="ARBA" id="ARBA00023163"/>
    </source>
</evidence>
<dbReference type="GO" id="GO:0000976">
    <property type="term" value="F:transcription cis-regulatory region binding"/>
    <property type="evidence" value="ECO:0007669"/>
    <property type="project" value="TreeGrafter"/>
</dbReference>
<dbReference type="SMART" id="SM00862">
    <property type="entry name" value="Trans_reg_C"/>
    <property type="match status" value="1"/>
</dbReference>
<protein>
    <submittedName>
        <fullName evidence="8">Two component transcriptional regulator, winged helix family</fullName>
    </submittedName>
</protein>
<dbReference type="GO" id="GO:0000156">
    <property type="term" value="F:phosphorelay response regulator activity"/>
    <property type="evidence" value="ECO:0007669"/>
    <property type="project" value="TreeGrafter"/>
</dbReference>
<accession>A0A239ADG1</accession>
<dbReference type="Gene3D" id="3.40.50.2300">
    <property type="match status" value="1"/>
</dbReference>
<feature type="domain" description="OmpR/PhoB-type" evidence="7">
    <location>
        <begin position="125"/>
        <end position="219"/>
    </location>
</feature>
<evidence type="ECO:0000256" key="5">
    <source>
        <dbReference type="PROSITE-ProRule" id="PRU01091"/>
    </source>
</evidence>
<dbReference type="RefSeq" id="WP_089375927.1">
    <property type="nucleotide sequence ID" value="NZ_FZOA01000007.1"/>
</dbReference>
<reference evidence="9" key="1">
    <citation type="submission" date="2017-06" db="EMBL/GenBank/DDBJ databases">
        <authorList>
            <person name="Varghese N."/>
            <person name="Submissions S."/>
        </authorList>
    </citation>
    <scope>NUCLEOTIDE SEQUENCE [LARGE SCALE GENOMIC DNA]</scope>
    <source>
        <strain evidence="9">Ca-68</strain>
    </source>
</reference>
<dbReference type="EMBL" id="FZOA01000007">
    <property type="protein sequence ID" value="SNR93687.1"/>
    <property type="molecule type" value="Genomic_DNA"/>
</dbReference>
<feature type="DNA-binding region" description="OmpR/PhoB-type" evidence="5">
    <location>
        <begin position="125"/>
        <end position="219"/>
    </location>
</feature>
<evidence type="ECO:0000256" key="1">
    <source>
        <dbReference type="ARBA" id="ARBA00023015"/>
    </source>
</evidence>
<evidence type="ECO:0000313" key="8">
    <source>
        <dbReference type="EMBL" id="SNR93687.1"/>
    </source>
</evidence>
<keyword evidence="3" id="KW-0804">Transcription</keyword>
<proteinExistence type="predicted"/>
<evidence type="ECO:0000259" key="6">
    <source>
        <dbReference type="PROSITE" id="PS50110"/>
    </source>
</evidence>
<gene>
    <name evidence="8" type="ORF">SAMN05192560_1847</name>
</gene>
<evidence type="ECO:0000313" key="9">
    <source>
        <dbReference type="Proteomes" id="UP000198305"/>
    </source>
</evidence>
<keyword evidence="9" id="KW-1185">Reference proteome</keyword>
<organism evidence="8 9">
    <name type="scientific">Methylobacillus rhizosphaerae</name>
    <dbReference type="NCBI Taxonomy" id="551994"/>
    <lineage>
        <taxon>Bacteria</taxon>
        <taxon>Pseudomonadati</taxon>
        <taxon>Pseudomonadota</taxon>
        <taxon>Betaproteobacteria</taxon>
        <taxon>Nitrosomonadales</taxon>
        <taxon>Methylophilaceae</taxon>
        <taxon>Methylobacillus</taxon>
    </lineage>
</organism>
<dbReference type="InterPro" id="IPR039420">
    <property type="entry name" value="WalR-like"/>
</dbReference>
<dbReference type="InterPro" id="IPR001789">
    <property type="entry name" value="Sig_transdc_resp-reg_receiver"/>
</dbReference>
<keyword evidence="4" id="KW-0597">Phosphoprotein</keyword>
<feature type="modified residue" description="4-aspartylphosphate" evidence="4">
    <location>
        <position position="51"/>
    </location>
</feature>
<keyword evidence="2 5" id="KW-0238">DNA-binding</keyword>
<dbReference type="SUPFAM" id="SSF52172">
    <property type="entry name" value="CheY-like"/>
    <property type="match status" value="1"/>
</dbReference>
<dbReference type="GO" id="GO:0032993">
    <property type="term" value="C:protein-DNA complex"/>
    <property type="evidence" value="ECO:0007669"/>
    <property type="project" value="TreeGrafter"/>
</dbReference>
<dbReference type="Gene3D" id="6.10.250.690">
    <property type="match status" value="1"/>
</dbReference>
<evidence type="ECO:0000256" key="2">
    <source>
        <dbReference type="ARBA" id="ARBA00023125"/>
    </source>
</evidence>
<keyword evidence="1" id="KW-0805">Transcription regulation</keyword>
<dbReference type="OrthoDB" id="9802426at2"/>
<dbReference type="PANTHER" id="PTHR48111">
    <property type="entry name" value="REGULATOR OF RPOS"/>
    <property type="match status" value="1"/>
</dbReference>
<feature type="domain" description="Response regulatory" evidence="6">
    <location>
        <begin position="2"/>
        <end position="117"/>
    </location>
</feature>
<name>A0A239ADG1_9PROT</name>
<dbReference type="PROSITE" id="PS50110">
    <property type="entry name" value="RESPONSE_REGULATORY"/>
    <property type="match status" value="1"/>
</dbReference>
<dbReference type="GO" id="GO:0006355">
    <property type="term" value="P:regulation of DNA-templated transcription"/>
    <property type="evidence" value="ECO:0007669"/>
    <property type="project" value="InterPro"/>
</dbReference>
<evidence type="ECO:0000256" key="4">
    <source>
        <dbReference type="PROSITE-ProRule" id="PRU00169"/>
    </source>
</evidence>
<dbReference type="SMART" id="SM00448">
    <property type="entry name" value="REC"/>
    <property type="match status" value="1"/>
</dbReference>
<dbReference type="CDD" id="cd00383">
    <property type="entry name" value="trans_reg_C"/>
    <property type="match status" value="1"/>
</dbReference>
<sequence length="223" mass="25219">MKILLVEDDQMIGESLEQSLGRDGYAVNWCKNAKAAEVSLRSESYSLILLDLGLPDRSGIELLRDMRRTWKLSAPVLILTARDSIQDRVTGLNAGADDYLIKPFALAELEARIRALLRRATGQADTELSSGDLRLNTATKVLHYHGQEFTLSAREYAVMYALLETPGKVWSRTQLEERIYGWQEEVESNAVEFHIHQLRKKLGPETIVNIRGMGYRVKKAENS</sequence>
<dbReference type="Gene3D" id="1.10.10.10">
    <property type="entry name" value="Winged helix-like DNA-binding domain superfamily/Winged helix DNA-binding domain"/>
    <property type="match status" value="1"/>
</dbReference>
<dbReference type="InterPro" id="IPR001867">
    <property type="entry name" value="OmpR/PhoB-type_DNA-bd"/>
</dbReference>
<dbReference type="InterPro" id="IPR011006">
    <property type="entry name" value="CheY-like_superfamily"/>
</dbReference>
<dbReference type="PROSITE" id="PS51755">
    <property type="entry name" value="OMPR_PHOB"/>
    <property type="match status" value="1"/>
</dbReference>
<evidence type="ECO:0000259" key="7">
    <source>
        <dbReference type="PROSITE" id="PS51755"/>
    </source>
</evidence>
<dbReference type="Pfam" id="PF00072">
    <property type="entry name" value="Response_reg"/>
    <property type="match status" value="1"/>
</dbReference>
<dbReference type="InterPro" id="IPR036388">
    <property type="entry name" value="WH-like_DNA-bd_sf"/>
</dbReference>
<dbReference type="Pfam" id="PF00486">
    <property type="entry name" value="Trans_reg_C"/>
    <property type="match status" value="1"/>
</dbReference>